<comment type="subcellular location">
    <subcellularLocation>
        <location evidence="1">Periplasm</location>
    </subcellularLocation>
</comment>
<dbReference type="Gene3D" id="3.10.105.10">
    <property type="entry name" value="Dipeptide-binding Protein, Domain 3"/>
    <property type="match status" value="1"/>
</dbReference>
<reference evidence="4" key="1">
    <citation type="submission" date="2021-10" db="EMBL/GenBank/DDBJ databases">
        <title>Loktanella gaetbuli sp. nov., isolated from a tidal flat.</title>
        <authorList>
            <person name="Park S."/>
            <person name="Yoon J.-H."/>
        </authorList>
    </citation>
    <scope>NUCLEOTIDE SEQUENCE</scope>
    <source>
        <strain evidence="4">TSTF-M6</strain>
    </source>
</reference>
<dbReference type="SUPFAM" id="SSF53850">
    <property type="entry name" value="Periplasmic binding protein-like II"/>
    <property type="match status" value="1"/>
</dbReference>
<dbReference type="PIRSF" id="PIRSF002741">
    <property type="entry name" value="MppA"/>
    <property type="match status" value="1"/>
</dbReference>
<evidence type="ECO:0000313" key="5">
    <source>
        <dbReference type="Proteomes" id="UP001138961"/>
    </source>
</evidence>
<feature type="domain" description="Solute-binding protein family 5" evidence="3">
    <location>
        <begin position="106"/>
        <end position="459"/>
    </location>
</feature>
<organism evidence="4 5">
    <name type="scientific">Loktanella gaetbuli</name>
    <dbReference type="NCBI Taxonomy" id="2881335"/>
    <lineage>
        <taxon>Bacteria</taxon>
        <taxon>Pseudomonadati</taxon>
        <taxon>Pseudomonadota</taxon>
        <taxon>Alphaproteobacteria</taxon>
        <taxon>Rhodobacterales</taxon>
        <taxon>Roseobacteraceae</taxon>
        <taxon>Loktanella</taxon>
    </lineage>
</organism>
<dbReference type="Proteomes" id="UP001138961">
    <property type="component" value="Unassembled WGS sequence"/>
</dbReference>
<sequence length="553" mass="60148">MIDPTSQPVHPAALMYAKEVRSGQLDRREFLTRSTALGLTGTAAYGLLGLPAPAAAQAQVRPGGTLRIQMGVRAPRDPRTFDWTELAYFTSGWLEYLVEYNNDGTFGPMLLDGWTVNAEGTQYRLNVRPGVTWNDGTAFTASDVARNITGWCDTSVAGNSMAARFGVLIDDATGQIRPDAIEIVDDLTVALHLPSPDISLVANMSDYPAAITPAGFSPDTMLENPVGTGPYLPTFLEVGTRADLVRNRDHVWWGEAAGKGATLDQISFIDCGTDPAAWVAAAVADEVDMLFETVGDFVEVMDALGWQRSQVASGATICIRTNAQAEVDGVTPYADVRVRRAIAMAVDPAVCLELGYADRGIAARNMHVGPMHPEWADIPALPHDPAAAFDLLTEAGMADFEMEITSIDDDWRRNTADAVAAQLRDAGFRVNRRIVPGSTYWANWNSYPFSATNWNHRPLGIQTLALAYRTGAAWNESGYANPAFDAALTEAGAIADADARRAVMARLQTMMRDDAVTLQPYWRMLYRHAKPDVTGADMHIAYLPQLYKLGRSI</sequence>
<accession>A0ABS8BPX9</accession>
<name>A0ABS8BPX9_9RHOB</name>
<evidence type="ECO:0000256" key="1">
    <source>
        <dbReference type="ARBA" id="ARBA00004418"/>
    </source>
</evidence>
<dbReference type="PANTHER" id="PTHR30290">
    <property type="entry name" value="PERIPLASMIC BINDING COMPONENT OF ABC TRANSPORTER"/>
    <property type="match status" value="1"/>
</dbReference>
<dbReference type="InterPro" id="IPR039424">
    <property type="entry name" value="SBP_5"/>
</dbReference>
<dbReference type="EMBL" id="JAJATZ010000001">
    <property type="protein sequence ID" value="MCB5197779.1"/>
    <property type="molecule type" value="Genomic_DNA"/>
</dbReference>
<dbReference type="Gene3D" id="3.40.190.10">
    <property type="entry name" value="Periplasmic binding protein-like II"/>
    <property type="match status" value="1"/>
</dbReference>
<evidence type="ECO:0000313" key="4">
    <source>
        <dbReference type="EMBL" id="MCB5197779.1"/>
    </source>
</evidence>
<dbReference type="InterPro" id="IPR030678">
    <property type="entry name" value="Peptide/Ni-bd"/>
</dbReference>
<dbReference type="RefSeq" id="WP_226746876.1">
    <property type="nucleotide sequence ID" value="NZ_JAJATZ010000001.1"/>
</dbReference>
<evidence type="ECO:0000259" key="3">
    <source>
        <dbReference type="Pfam" id="PF00496"/>
    </source>
</evidence>
<protein>
    <submittedName>
        <fullName evidence="4">ABC transporter substrate-binding protein</fullName>
    </submittedName>
</protein>
<proteinExistence type="inferred from homology"/>
<dbReference type="PROSITE" id="PS51318">
    <property type="entry name" value="TAT"/>
    <property type="match status" value="1"/>
</dbReference>
<comment type="similarity">
    <text evidence="2">Belongs to the bacterial solute-binding protein 5 family.</text>
</comment>
<gene>
    <name evidence="4" type="ORF">LGQ03_00850</name>
</gene>
<dbReference type="Pfam" id="PF00496">
    <property type="entry name" value="SBP_bac_5"/>
    <property type="match status" value="1"/>
</dbReference>
<dbReference type="PANTHER" id="PTHR30290:SF83">
    <property type="entry name" value="ABC TRANSPORTER SUBSTRATE-BINDING PROTEIN"/>
    <property type="match status" value="1"/>
</dbReference>
<evidence type="ECO:0000256" key="2">
    <source>
        <dbReference type="ARBA" id="ARBA00005695"/>
    </source>
</evidence>
<dbReference type="CDD" id="cd08503">
    <property type="entry name" value="PBP2_NikA_DppA_OppA_like_17"/>
    <property type="match status" value="1"/>
</dbReference>
<dbReference type="InterPro" id="IPR006311">
    <property type="entry name" value="TAT_signal"/>
</dbReference>
<keyword evidence="5" id="KW-1185">Reference proteome</keyword>
<comment type="caution">
    <text evidence="4">The sequence shown here is derived from an EMBL/GenBank/DDBJ whole genome shotgun (WGS) entry which is preliminary data.</text>
</comment>
<dbReference type="InterPro" id="IPR000914">
    <property type="entry name" value="SBP_5_dom"/>
</dbReference>